<feature type="compositionally biased region" description="Basic and acidic residues" evidence="1">
    <location>
        <begin position="21"/>
        <end position="36"/>
    </location>
</feature>
<keyword evidence="3" id="KW-1185">Reference proteome</keyword>
<gene>
    <name evidence="2" type="ORF">FSARC_7366</name>
</gene>
<comment type="caution">
    <text evidence="2">The sequence shown here is derived from an EMBL/GenBank/DDBJ whole genome shotgun (WGS) entry which is preliminary data.</text>
</comment>
<feature type="compositionally biased region" description="Low complexity" evidence="1">
    <location>
        <begin position="37"/>
        <end position="46"/>
    </location>
</feature>
<organism evidence="2 3">
    <name type="scientific">Fusarium sarcochroum</name>
    <dbReference type="NCBI Taxonomy" id="1208366"/>
    <lineage>
        <taxon>Eukaryota</taxon>
        <taxon>Fungi</taxon>
        <taxon>Dikarya</taxon>
        <taxon>Ascomycota</taxon>
        <taxon>Pezizomycotina</taxon>
        <taxon>Sordariomycetes</taxon>
        <taxon>Hypocreomycetidae</taxon>
        <taxon>Hypocreales</taxon>
        <taxon>Nectriaceae</taxon>
        <taxon>Fusarium</taxon>
        <taxon>Fusarium lateritium species complex</taxon>
    </lineage>
</organism>
<feature type="region of interest" description="Disordered" evidence="1">
    <location>
        <begin position="1"/>
        <end position="62"/>
    </location>
</feature>
<evidence type="ECO:0000256" key="1">
    <source>
        <dbReference type="SAM" id="MobiDB-lite"/>
    </source>
</evidence>
<evidence type="ECO:0000313" key="3">
    <source>
        <dbReference type="Proteomes" id="UP000622797"/>
    </source>
</evidence>
<proteinExistence type="predicted"/>
<accession>A0A8H4TVI3</accession>
<reference evidence="2" key="1">
    <citation type="journal article" date="2020" name="BMC Genomics">
        <title>Correction to: Identification and distribution of gene clusters required for synthesis of sphingolipid metabolism inhibitors in diverse species of the filamentous fungus Fusarium.</title>
        <authorList>
            <person name="Kim H.S."/>
            <person name="Lohmar J.M."/>
            <person name="Busman M."/>
            <person name="Brown D.W."/>
            <person name="Naumann T.A."/>
            <person name="Divon H.H."/>
            <person name="Lysoe E."/>
            <person name="Uhlig S."/>
            <person name="Proctor R.H."/>
        </authorList>
    </citation>
    <scope>NUCLEOTIDE SEQUENCE</scope>
    <source>
        <strain evidence="2">NRRL 20472</strain>
    </source>
</reference>
<reference evidence="2" key="2">
    <citation type="submission" date="2020-05" db="EMBL/GenBank/DDBJ databases">
        <authorList>
            <person name="Kim H.-S."/>
            <person name="Proctor R.H."/>
            <person name="Brown D.W."/>
        </authorList>
    </citation>
    <scope>NUCLEOTIDE SEQUENCE</scope>
    <source>
        <strain evidence="2">NRRL 20472</strain>
    </source>
</reference>
<dbReference type="Proteomes" id="UP000622797">
    <property type="component" value="Unassembled WGS sequence"/>
</dbReference>
<dbReference type="EMBL" id="JABEXW010000391">
    <property type="protein sequence ID" value="KAF4964767.1"/>
    <property type="molecule type" value="Genomic_DNA"/>
</dbReference>
<protein>
    <submittedName>
        <fullName evidence="2">Uncharacterized protein</fullName>
    </submittedName>
</protein>
<dbReference type="OrthoDB" id="5620at2759"/>
<evidence type="ECO:0000313" key="2">
    <source>
        <dbReference type="EMBL" id="KAF4964767.1"/>
    </source>
</evidence>
<sequence length="253" mass="28330">MTRRAHSHAARVAHARARRQRVAEYMEQKKEEDAKSDSSSNSEGNNQTKSQEKPKLALTSQRKISPSIPGTIFGDVQPDGILKFLHSLSPVQQVLFNHYVQILLPFQVTHCPVILGTQEKFMNIRNNWIFFAASDPVILSGFLLAACRYLSQVEPRDECAQLATQLKLHYLRTVAMTTVLAFDEIMCGDYPVAAKHVLGALNMIEAAGGFEALGLNDLVCYILYSLLYGKRLPDWDMDLYLTTSLLTPDSILS</sequence>
<dbReference type="AlphaFoldDB" id="A0A8H4TVI3"/>
<feature type="compositionally biased region" description="Basic residues" evidence="1">
    <location>
        <begin position="1"/>
        <end position="20"/>
    </location>
</feature>
<name>A0A8H4TVI3_9HYPO</name>